<dbReference type="RefSeq" id="WP_163075038.1">
    <property type="nucleotide sequence ID" value="NZ_CP048630.1"/>
</dbReference>
<dbReference type="Gene3D" id="3.40.50.720">
    <property type="entry name" value="NAD(P)-binding Rossmann-like Domain"/>
    <property type="match status" value="1"/>
</dbReference>
<dbReference type="PANTHER" id="PTHR42760">
    <property type="entry name" value="SHORT-CHAIN DEHYDROGENASES/REDUCTASES FAMILY MEMBER"/>
    <property type="match status" value="1"/>
</dbReference>
<dbReference type="Proteomes" id="UP000464751">
    <property type="component" value="Chromosome"/>
</dbReference>
<dbReference type="PANTHER" id="PTHR42760:SF96">
    <property type="entry name" value="3-OXOACYL-[ACYL-CARRIER-PROTEIN] REDUCTASE FABG"/>
    <property type="match status" value="1"/>
</dbReference>
<dbReference type="InterPro" id="IPR002347">
    <property type="entry name" value="SDR_fam"/>
</dbReference>
<dbReference type="GO" id="GO:0016616">
    <property type="term" value="F:oxidoreductase activity, acting on the CH-OH group of donors, NAD or NADP as acceptor"/>
    <property type="evidence" value="ECO:0007669"/>
    <property type="project" value="TreeGrafter"/>
</dbReference>
<dbReference type="AlphaFoldDB" id="A0A6P1YP04"/>
<sequence length="256" mass="26738">MYNLDGRVALVTGGAIGIGRRIATRLAEEGCDVAILDVDAAGAEETAHRVEALGRRAVALTTDVGDYASVLAAVETVRGALGAIDIASSNAAIVGVGKVVDLDIAQWQRVFRINTDGVLHIAKAVLPAMMERRAGRIINTASWFGKIGKPNYAAYSASKAAVIGFTQALAAEVAALGVTVNAVCPGTIVGTKMREDADRMSREQGLLTAKERESQIPVGRVGEPDDIARVVAFLASDESAYMTGQAINVTGGLWMN</sequence>
<dbReference type="PRINTS" id="PR00081">
    <property type="entry name" value="GDHRDH"/>
</dbReference>
<evidence type="ECO:0000313" key="3">
    <source>
        <dbReference type="Proteomes" id="UP000464751"/>
    </source>
</evidence>
<dbReference type="FunFam" id="3.40.50.720:FF:000084">
    <property type="entry name" value="Short-chain dehydrogenase reductase"/>
    <property type="match status" value="1"/>
</dbReference>
<dbReference type="InterPro" id="IPR020904">
    <property type="entry name" value="Sc_DH/Rdtase_CS"/>
</dbReference>
<dbReference type="KEGG" id="apra:G3A50_09645"/>
<dbReference type="PRINTS" id="PR00080">
    <property type="entry name" value="SDRFAMILY"/>
</dbReference>
<dbReference type="SUPFAM" id="SSF51735">
    <property type="entry name" value="NAD(P)-binding Rossmann-fold domains"/>
    <property type="match status" value="1"/>
</dbReference>
<proteinExistence type="inferred from homology"/>
<dbReference type="InterPro" id="IPR036291">
    <property type="entry name" value="NAD(P)-bd_dom_sf"/>
</dbReference>
<reference evidence="2 3" key="1">
    <citation type="submission" date="2020-02" db="EMBL/GenBank/DDBJ databases">
        <authorList>
            <person name="Li G."/>
        </authorList>
    </citation>
    <scope>NUCLEOTIDE SEQUENCE [LARGE SCALE GENOMIC DNA]</scope>
    <source>
        <strain evidence="2 3">DSM 102029</strain>
    </source>
</reference>
<organism evidence="2 3">
    <name type="scientific">Ancylobacter pratisalsi</name>
    <dbReference type="NCBI Taxonomy" id="1745854"/>
    <lineage>
        <taxon>Bacteria</taxon>
        <taxon>Pseudomonadati</taxon>
        <taxon>Pseudomonadota</taxon>
        <taxon>Alphaproteobacteria</taxon>
        <taxon>Hyphomicrobiales</taxon>
        <taxon>Xanthobacteraceae</taxon>
        <taxon>Ancylobacter</taxon>
    </lineage>
</organism>
<keyword evidence="3" id="KW-1185">Reference proteome</keyword>
<dbReference type="GO" id="GO:0030497">
    <property type="term" value="P:fatty acid elongation"/>
    <property type="evidence" value="ECO:0007669"/>
    <property type="project" value="TreeGrafter"/>
</dbReference>
<evidence type="ECO:0000256" key="1">
    <source>
        <dbReference type="ARBA" id="ARBA00006484"/>
    </source>
</evidence>
<dbReference type="PROSITE" id="PS00061">
    <property type="entry name" value="ADH_SHORT"/>
    <property type="match status" value="1"/>
</dbReference>
<dbReference type="EMBL" id="CP048630">
    <property type="protein sequence ID" value="QIB33943.1"/>
    <property type="molecule type" value="Genomic_DNA"/>
</dbReference>
<dbReference type="Pfam" id="PF13561">
    <property type="entry name" value="adh_short_C2"/>
    <property type="match status" value="1"/>
</dbReference>
<gene>
    <name evidence="2" type="ORF">G3A50_09645</name>
</gene>
<protein>
    <submittedName>
        <fullName evidence="2">SDR family oxidoreductase</fullName>
    </submittedName>
</protein>
<comment type="similarity">
    <text evidence="1">Belongs to the short-chain dehydrogenases/reductases (SDR) family.</text>
</comment>
<accession>A0A6P1YP04</accession>
<name>A0A6P1YP04_9HYPH</name>
<evidence type="ECO:0000313" key="2">
    <source>
        <dbReference type="EMBL" id="QIB33943.1"/>
    </source>
</evidence>